<keyword evidence="3 8" id="KW-0378">Hydrolase</keyword>
<dbReference type="InterPro" id="IPR051607">
    <property type="entry name" value="Metallo-dep_hydrolases"/>
</dbReference>
<dbReference type="InterPro" id="IPR011059">
    <property type="entry name" value="Metal-dep_hydrolase_composite"/>
</dbReference>
<dbReference type="GO" id="GO:0019239">
    <property type="term" value="F:deaminase activity"/>
    <property type="evidence" value="ECO:0007669"/>
    <property type="project" value="TreeGrafter"/>
</dbReference>
<evidence type="ECO:0000256" key="4">
    <source>
        <dbReference type="ARBA" id="ARBA00022833"/>
    </source>
</evidence>
<feature type="region of interest" description="Disordered" evidence="5">
    <location>
        <begin position="1"/>
        <end position="60"/>
    </location>
</feature>
<comment type="caution">
    <text evidence="8">The sequence shown here is derived from an EMBL/GenBank/DDBJ whole genome shotgun (WGS) entry which is preliminary data.</text>
</comment>
<dbReference type="Pfam" id="PF22429">
    <property type="entry name" value="HutF_N"/>
    <property type="match status" value="1"/>
</dbReference>
<dbReference type="Gene3D" id="2.30.40.10">
    <property type="entry name" value="Urease, subunit C, domain 1"/>
    <property type="match status" value="1"/>
</dbReference>
<dbReference type="SUPFAM" id="SSF51338">
    <property type="entry name" value="Composite domain of metallo-dependent hydrolases"/>
    <property type="match status" value="1"/>
</dbReference>
<dbReference type="NCBIfam" id="TIGR02022">
    <property type="entry name" value="hutF"/>
    <property type="match status" value="1"/>
</dbReference>
<evidence type="ECO:0000313" key="8">
    <source>
        <dbReference type="EMBL" id="RST85156.1"/>
    </source>
</evidence>
<protein>
    <submittedName>
        <fullName evidence="8">Formimidoylglutamate deiminase</fullName>
        <ecNumber evidence="8">3.5.3.13</ecNumber>
    </submittedName>
</protein>
<dbReference type="EMBL" id="RWKW01000064">
    <property type="protein sequence ID" value="RST85156.1"/>
    <property type="molecule type" value="Genomic_DNA"/>
</dbReference>
<comment type="cofactor">
    <cofactor evidence="1">
        <name>Zn(2+)</name>
        <dbReference type="ChEBI" id="CHEBI:29105"/>
    </cofactor>
</comment>
<dbReference type="InterPro" id="IPR006680">
    <property type="entry name" value="Amidohydro-rel"/>
</dbReference>
<evidence type="ECO:0000313" key="9">
    <source>
        <dbReference type="Proteomes" id="UP000278398"/>
    </source>
</evidence>
<dbReference type="SUPFAM" id="SSF51556">
    <property type="entry name" value="Metallo-dependent hydrolases"/>
    <property type="match status" value="1"/>
</dbReference>
<dbReference type="PANTHER" id="PTHR11271">
    <property type="entry name" value="GUANINE DEAMINASE"/>
    <property type="match status" value="1"/>
</dbReference>
<evidence type="ECO:0000259" key="6">
    <source>
        <dbReference type="Pfam" id="PF01979"/>
    </source>
</evidence>
<reference evidence="8 9" key="1">
    <citation type="submission" date="2018-12" db="EMBL/GenBank/DDBJ databases">
        <title>Mesorhizobium carbonis sp. nov., isolated from coal mine water.</title>
        <authorList>
            <person name="Xin W."/>
            <person name="Xu Z."/>
            <person name="Xiang F."/>
            <person name="Zhang J."/>
            <person name="Xi L."/>
            <person name="Liu J."/>
        </authorList>
    </citation>
    <scope>NUCLEOTIDE SEQUENCE [LARGE SCALE GENOMIC DNA]</scope>
    <source>
        <strain evidence="8 9">B2.3</strain>
    </source>
</reference>
<dbReference type="InterPro" id="IPR010252">
    <property type="entry name" value="HutF"/>
</dbReference>
<dbReference type="InterPro" id="IPR055156">
    <property type="entry name" value="HutF-like_N"/>
</dbReference>
<evidence type="ECO:0000256" key="1">
    <source>
        <dbReference type="ARBA" id="ARBA00001947"/>
    </source>
</evidence>
<dbReference type="EC" id="3.5.3.13" evidence="8"/>
<feature type="domain" description="Amidohydrolase-related" evidence="6">
    <location>
        <begin position="113"/>
        <end position="491"/>
    </location>
</feature>
<dbReference type="AlphaFoldDB" id="A0A3S0G6Y0"/>
<proteinExistence type="predicted"/>
<feature type="compositionally biased region" description="Low complexity" evidence="5">
    <location>
        <begin position="22"/>
        <end position="37"/>
    </location>
</feature>
<evidence type="ECO:0000256" key="5">
    <source>
        <dbReference type="SAM" id="MobiDB-lite"/>
    </source>
</evidence>
<dbReference type="Pfam" id="PF01979">
    <property type="entry name" value="Amidohydro_1"/>
    <property type="match status" value="1"/>
</dbReference>
<dbReference type="GO" id="GO:0005829">
    <property type="term" value="C:cytosol"/>
    <property type="evidence" value="ECO:0007669"/>
    <property type="project" value="TreeGrafter"/>
</dbReference>
<keyword evidence="9" id="KW-1185">Reference proteome</keyword>
<gene>
    <name evidence="8" type="ORF">EJC49_17355</name>
</gene>
<accession>A0A3S0G6Y0</accession>
<evidence type="ECO:0000259" key="7">
    <source>
        <dbReference type="Pfam" id="PF22429"/>
    </source>
</evidence>
<organism evidence="8 9">
    <name type="scientific">Aquibium carbonis</name>
    <dbReference type="NCBI Taxonomy" id="2495581"/>
    <lineage>
        <taxon>Bacteria</taxon>
        <taxon>Pseudomonadati</taxon>
        <taxon>Pseudomonadota</taxon>
        <taxon>Alphaproteobacteria</taxon>
        <taxon>Hyphomicrobiales</taxon>
        <taxon>Phyllobacteriaceae</taxon>
        <taxon>Aquibium</taxon>
    </lineage>
</organism>
<evidence type="ECO:0000256" key="2">
    <source>
        <dbReference type="ARBA" id="ARBA00022723"/>
    </source>
</evidence>
<name>A0A3S0G6Y0_9HYPH</name>
<keyword evidence="2" id="KW-0479">Metal-binding</keyword>
<dbReference type="GO" id="GO:0046872">
    <property type="term" value="F:metal ion binding"/>
    <property type="evidence" value="ECO:0007669"/>
    <property type="project" value="UniProtKB-KW"/>
</dbReference>
<dbReference type="PANTHER" id="PTHR11271:SF48">
    <property type="entry name" value="AMIDOHYDROLASE-RELATED DOMAIN-CONTAINING PROTEIN"/>
    <property type="match status" value="1"/>
</dbReference>
<dbReference type="InterPro" id="IPR032466">
    <property type="entry name" value="Metal_Hydrolase"/>
</dbReference>
<dbReference type="NCBIfam" id="NF006684">
    <property type="entry name" value="PRK09229.1-5"/>
    <property type="match status" value="1"/>
</dbReference>
<dbReference type="GO" id="GO:0050416">
    <property type="term" value="F:formimidoylglutamate deiminase activity"/>
    <property type="evidence" value="ECO:0007669"/>
    <property type="project" value="UniProtKB-EC"/>
</dbReference>
<evidence type="ECO:0000256" key="3">
    <source>
        <dbReference type="ARBA" id="ARBA00022801"/>
    </source>
</evidence>
<keyword evidence="4" id="KW-0862">Zinc</keyword>
<feature type="domain" description="Formimidoylglutamate deiminase N-terminal" evidence="7">
    <location>
        <begin position="68"/>
        <end position="109"/>
    </location>
</feature>
<dbReference type="Gene3D" id="3.20.20.140">
    <property type="entry name" value="Metal-dependent hydrolases"/>
    <property type="match status" value="1"/>
</dbReference>
<dbReference type="Proteomes" id="UP000278398">
    <property type="component" value="Unassembled WGS sequence"/>
</dbReference>
<dbReference type="OrthoDB" id="9796020at2"/>
<sequence length="520" mass="54284">MQSANGTPSPFSATSAHLTPPSSSGVSRGSAAGSGADAAGGAGRGKSHSADTSQILGSSPRLAPQRGAIHAATALLPTGWADGVRVSIDADGRIGTVETGVVALPGDHRVTALLPALSNLHSHTFQRAMAGLSESRGPSERDSFWTWRAIMYRFLDVLTPDEIEAIAAFAFLEMQEAGFAAVAEFHYLHHQPGGTPYADLGELSARIAAAAAETDIGLTLLPVHYAQGGVDGRPIAGGQLRFGNDLDRFLALHGRAREILRDLPADTALGTAPHSLRAVSAADLTALSAECTGPLHMHIAEQEKEIDETLAVFGARPVDWLLDNASVDARWCLIHCTHMTPAETRALAATGAVAGLCPVTEANLGDGIFNGADYLETGGRFGIGSDSNIRISVADELRQFEYSQRLRDRARVVLAGPGQSAGRNLYTKAVGGGAQALGRDSGAIAPGLCADLVAIDPERDGLPGLSGDRILDGFVFAGSNRSVTDLWSAGRHAVRDGRHLARDGIVARYTATIRAVLARL</sequence>
<feature type="compositionally biased region" description="Polar residues" evidence="5">
    <location>
        <begin position="1"/>
        <end position="21"/>
    </location>
</feature>